<dbReference type="EC" id="3.-.-.-" evidence="3"/>
<accession>A0AB39MC54</accession>
<protein>
    <submittedName>
        <fullName evidence="3">Serine hydrolase domain-containing protein</fullName>
        <ecNumber evidence="3">3.-.-.-</ecNumber>
    </submittedName>
</protein>
<dbReference type="Gene3D" id="3.40.710.10">
    <property type="entry name" value="DD-peptidase/beta-lactamase superfamily"/>
    <property type="match status" value="1"/>
</dbReference>
<keyword evidence="1" id="KW-0732">Signal</keyword>
<proteinExistence type="predicted"/>
<dbReference type="SUPFAM" id="SSF56601">
    <property type="entry name" value="beta-lactamase/transpeptidase-like"/>
    <property type="match status" value="1"/>
</dbReference>
<keyword evidence="3" id="KW-0378">Hydrolase</keyword>
<feature type="signal peptide" evidence="1">
    <location>
        <begin position="1"/>
        <end position="30"/>
    </location>
</feature>
<dbReference type="Pfam" id="PF00144">
    <property type="entry name" value="Beta-lactamase"/>
    <property type="match status" value="1"/>
</dbReference>
<dbReference type="PANTHER" id="PTHR46825">
    <property type="entry name" value="D-ALANYL-D-ALANINE-CARBOXYPEPTIDASE/ENDOPEPTIDASE AMPH"/>
    <property type="match status" value="1"/>
</dbReference>
<dbReference type="InterPro" id="IPR001466">
    <property type="entry name" value="Beta-lactam-related"/>
</dbReference>
<dbReference type="PANTHER" id="PTHR46825:SF7">
    <property type="entry name" value="D-ALANYL-D-ALANINE CARBOXYPEPTIDASE"/>
    <property type="match status" value="1"/>
</dbReference>
<name>A0AB39MC54_9ACTN</name>
<dbReference type="EMBL" id="CP163431">
    <property type="protein sequence ID" value="XDQ02539.1"/>
    <property type="molecule type" value="Genomic_DNA"/>
</dbReference>
<dbReference type="RefSeq" id="WP_369188657.1">
    <property type="nucleotide sequence ID" value="NZ_CP163431.1"/>
</dbReference>
<evidence type="ECO:0000259" key="2">
    <source>
        <dbReference type="Pfam" id="PF00144"/>
    </source>
</evidence>
<evidence type="ECO:0000256" key="1">
    <source>
        <dbReference type="SAM" id="SignalP"/>
    </source>
</evidence>
<feature type="chain" id="PRO_5044215916" evidence="1">
    <location>
        <begin position="31"/>
        <end position="390"/>
    </location>
</feature>
<dbReference type="InterPro" id="IPR050491">
    <property type="entry name" value="AmpC-like"/>
</dbReference>
<reference evidence="3" key="1">
    <citation type="submission" date="2024-07" db="EMBL/GenBank/DDBJ databases">
        <authorList>
            <person name="Yu S.T."/>
        </authorList>
    </citation>
    <scope>NUCLEOTIDE SEQUENCE</scope>
    <source>
        <strain evidence="3">R08</strain>
    </source>
</reference>
<organism evidence="3">
    <name type="scientific">Streptomyces sp. R08</name>
    <dbReference type="NCBI Taxonomy" id="3238624"/>
    <lineage>
        <taxon>Bacteria</taxon>
        <taxon>Bacillati</taxon>
        <taxon>Actinomycetota</taxon>
        <taxon>Actinomycetes</taxon>
        <taxon>Kitasatosporales</taxon>
        <taxon>Streptomycetaceae</taxon>
        <taxon>Streptomyces</taxon>
    </lineage>
</organism>
<dbReference type="AlphaFoldDB" id="A0AB39MC54"/>
<gene>
    <name evidence="3" type="ORF">AB5J58_21020</name>
</gene>
<dbReference type="InterPro" id="IPR012338">
    <property type="entry name" value="Beta-lactam/transpept-like"/>
</dbReference>
<feature type="domain" description="Beta-lactamase-related" evidence="2">
    <location>
        <begin position="47"/>
        <end position="350"/>
    </location>
</feature>
<evidence type="ECO:0000313" key="3">
    <source>
        <dbReference type="EMBL" id="XDQ02539.1"/>
    </source>
</evidence>
<sequence>MAIPKRSRTGMVGLVVLVMTVTAFTDSAQASRGAASAAVEHRATQRAMDAAVKAGVPGVTAEARDADGAWKSASGVGDLRTGAPRGRNDRFRVSSLTNTFVATVLLQMEAEKRLDLDDTVARHLPGLLSGLGSYGREITVRQLLNHTSGLFDYLADPTYGETYLTGEGYLRHRLDTLTPEQRVRVALSHAPLFAPGARHSFSTTNDVLAALIVEKVADRSYEDEVRDRILEPLGLRATSFPGNGVRLPRPASRGYSRLFASQPDRIDDVTEVNGSQIWGSGDIISSAADLNRFYAALMRGELLPPRQLKEMKTTIGNPDFPGASYGLGIERFQLSCGSTLWYHDGGMVGWLTLAATTEDGRHQLTLDYNADWGAETILPIVNAEFCPPPS</sequence>
<dbReference type="GO" id="GO:0016787">
    <property type="term" value="F:hydrolase activity"/>
    <property type="evidence" value="ECO:0007669"/>
    <property type="project" value="UniProtKB-KW"/>
</dbReference>